<evidence type="ECO:0000313" key="2">
    <source>
        <dbReference type="Proteomes" id="UP001500483"/>
    </source>
</evidence>
<organism evidence="1 2">
    <name type="scientific">Saccharopolyspora gregorii</name>
    <dbReference type="NCBI Taxonomy" id="33914"/>
    <lineage>
        <taxon>Bacteria</taxon>
        <taxon>Bacillati</taxon>
        <taxon>Actinomycetota</taxon>
        <taxon>Actinomycetes</taxon>
        <taxon>Pseudonocardiales</taxon>
        <taxon>Pseudonocardiaceae</taxon>
        <taxon>Saccharopolyspora</taxon>
    </lineage>
</organism>
<keyword evidence="2" id="KW-1185">Reference proteome</keyword>
<comment type="caution">
    <text evidence="1">The sequence shown here is derived from an EMBL/GenBank/DDBJ whole genome shotgun (WGS) entry which is preliminary data.</text>
</comment>
<proteinExistence type="predicted"/>
<sequence>MFPDQEHVWWIVGAGKRVRHAITVRPGARPAGDPVQTLCDATIKLPHETWPATKEPSSRRITERCAECEQAVDEQLARDGDLVVTTWDA</sequence>
<accession>A0ABP6RX11</accession>
<dbReference type="EMBL" id="BAAAYK010000038">
    <property type="protein sequence ID" value="GAA3362402.1"/>
    <property type="molecule type" value="Genomic_DNA"/>
</dbReference>
<dbReference type="RefSeq" id="WP_224962712.1">
    <property type="nucleotide sequence ID" value="NZ_BAAAYK010000038.1"/>
</dbReference>
<evidence type="ECO:0000313" key="1">
    <source>
        <dbReference type="EMBL" id="GAA3362402.1"/>
    </source>
</evidence>
<protein>
    <submittedName>
        <fullName evidence="1">Uncharacterized protein</fullName>
    </submittedName>
</protein>
<reference evidence="2" key="1">
    <citation type="journal article" date="2019" name="Int. J. Syst. Evol. Microbiol.">
        <title>The Global Catalogue of Microorganisms (GCM) 10K type strain sequencing project: providing services to taxonomists for standard genome sequencing and annotation.</title>
        <authorList>
            <consortium name="The Broad Institute Genomics Platform"/>
            <consortium name="The Broad Institute Genome Sequencing Center for Infectious Disease"/>
            <person name="Wu L."/>
            <person name="Ma J."/>
        </authorList>
    </citation>
    <scope>NUCLEOTIDE SEQUENCE [LARGE SCALE GENOMIC DNA]</scope>
    <source>
        <strain evidence="2">JCM 9687</strain>
    </source>
</reference>
<name>A0ABP6RX11_9PSEU</name>
<gene>
    <name evidence="1" type="ORF">GCM10020366_50190</name>
</gene>
<dbReference type="Proteomes" id="UP001500483">
    <property type="component" value="Unassembled WGS sequence"/>
</dbReference>